<feature type="transmembrane region" description="Helical" evidence="1">
    <location>
        <begin position="173"/>
        <end position="190"/>
    </location>
</feature>
<dbReference type="Gene3D" id="1.25.40.10">
    <property type="entry name" value="Tetratricopeptide repeat domain"/>
    <property type="match status" value="1"/>
</dbReference>
<dbReference type="PANTHER" id="PTHR16214">
    <property type="entry name" value="TRANSMEMBRANE PROTEIN 260"/>
    <property type="match status" value="1"/>
</dbReference>
<evidence type="ECO:0000313" key="2">
    <source>
        <dbReference type="EMBL" id="HDL59962.1"/>
    </source>
</evidence>
<feature type="transmembrane region" description="Helical" evidence="1">
    <location>
        <begin position="79"/>
        <end position="97"/>
    </location>
</feature>
<dbReference type="InterPro" id="IPR052724">
    <property type="entry name" value="GT117_domain-containing"/>
</dbReference>
<dbReference type="Proteomes" id="UP000886381">
    <property type="component" value="Unassembled WGS sequence"/>
</dbReference>
<feature type="transmembrane region" description="Helical" evidence="1">
    <location>
        <begin position="50"/>
        <end position="67"/>
    </location>
</feature>
<dbReference type="InterPro" id="IPR011990">
    <property type="entry name" value="TPR-like_helical_dom_sf"/>
</dbReference>
<feature type="transmembrane region" description="Helical" evidence="1">
    <location>
        <begin position="319"/>
        <end position="340"/>
    </location>
</feature>
<proteinExistence type="predicted"/>
<comment type="caution">
    <text evidence="2">The sequence shown here is derived from an EMBL/GenBank/DDBJ whole genome shotgun (WGS) entry which is preliminary data.</text>
</comment>
<gene>
    <name evidence="2" type="ORF">ENH14_00740</name>
</gene>
<sequence>LYTLLSGGQPVNTVLKITSVSMLTGAFTAGFVYLIIFELLSLWSKDFPKIFAHIAGILGAFLGAFARTVWMNSIEAETYTPSIFVIVFLSWIALKWWKEKDDPKSIRYLLFSAYILALSSGIHLTPLAFFPALFIFVWLVKPELLWDINFVGVAGIALVMLSTLKIAYEPGTVSYIVLFIGIGLMLYYLVKRGKFSDSSVGLEVGLAITLLAMLIGLFSKSLILSLGGLLFASVFFYLKGELYKDWKGIALILMIIGFSLELILILRAIHNPVINEADPSNFKAFMDVLTRKQYGPTKFFPRKIPFIDQFKLYWLYFSWQYKALLIPVTVLGLFGLLTHFSNDRKSFALVGGAFLILSIGFIFYLNLKDSPTHPVNPINPREVRDRDYFFAGAYTFFALYAAIGFWEVLRLLYENIKKKVAIPAVIGIPLALVMIVSQIAAFYPQVDRSRNYIAEDYGYNMLLSPGQEKCVLYTNGDNDTFPLWADQEVLGYGKNVLIANMSLLNTNWYIKQLKFLGAPISFSVEEIDNLPPVFRTPHGYIFLNDIMVRDMIATSSGYKVEKYVVIRPDEMFPGLFERGKEIKIPAVYFASQKEFAEKVIAKADSFKMPIFFALTVSPEHYKDWNSFMRMEGLAYRVLSKVSRIPGLNEGIDVGKTRFLLHDDVSATEYIEKFSNVIPPTQSFRYRGIFDKRVFKDETHEKLIRNYAAIAYRLGFIMENMGALQDALEEWLFARALLDNITQKGKTIMQQKMFTLVKIADLQYQLGLFDDVIKTCKKGLEEAQVSLFYTYMGKALLAKGDTIGAVSYLEMAREMEPRDFDNYKYLVTIYLKKGEIEKAKRLLKEVLRRDSANVWAKEKLKKIK</sequence>
<feature type="transmembrane region" description="Helical" evidence="1">
    <location>
        <begin position="347"/>
        <end position="367"/>
    </location>
</feature>
<keyword evidence="1" id="KW-0812">Transmembrane</keyword>
<evidence type="ECO:0000256" key="1">
    <source>
        <dbReference type="SAM" id="Phobius"/>
    </source>
</evidence>
<accession>A0A7V0LTG6</accession>
<organism evidence="2">
    <name type="scientific">candidate division WOR-3 bacterium</name>
    <dbReference type="NCBI Taxonomy" id="2052148"/>
    <lineage>
        <taxon>Bacteria</taxon>
        <taxon>Bacteria division WOR-3</taxon>
    </lineage>
</organism>
<feature type="transmembrane region" description="Helical" evidence="1">
    <location>
        <begin position="387"/>
        <end position="409"/>
    </location>
</feature>
<feature type="transmembrane region" description="Helical" evidence="1">
    <location>
        <begin position="250"/>
        <end position="269"/>
    </location>
</feature>
<feature type="transmembrane region" description="Helical" evidence="1">
    <location>
        <begin position="109"/>
        <end position="138"/>
    </location>
</feature>
<dbReference type="Pfam" id="PF11028">
    <property type="entry name" value="TMEM260-like"/>
    <property type="match status" value="1"/>
</dbReference>
<feature type="transmembrane region" description="Helical" evidence="1">
    <location>
        <begin position="144"/>
        <end position="161"/>
    </location>
</feature>
<dbReference type="InterPro" id="IPR021280">
    <property type="entry name" value="TMEM260-like"/>
</dbReference>
<dbReference type="AlphaFoldDB" id="A0A7V0LTG6"/>
<feature type="transmembrane region" description="Helical" evidence="1">
    <location>
        <begin position="421"/>
        <end position="443"/>
    </location>
</feature>
<dbReference type="Pfam" id="PF14559">
    <property type="entry name" value="TPR_19"/>
    <property type="match status" value="1"/>
</dbReference>
<protein>
    <submittedName>
        <fullName evidence="2">DUF2723 domain-containing protein</fullName>
    </submittedName>
</protein>
<feature type="transmembrane region" description="Helical" evidence="1">
    <location>
        <begin position="20"/>
        <end position="43"/>
    </location>
</feature>
<reference evidence="2" key="1">
    <citation type="journal article" date="2020" name="mSystems">
        <title>Genome- and Community-Level Interaction Insights into Carbon Utilization and Element Cycling Functions of Hydrothermarchaeota in Hydrothermal Sediment.</title>
        <authorList>
            <person name="Zhou Z."/>
            <person name="Liu Y."/>
            <person name="Xu W."/>
            <person name="Pan J."/>
            <person name="Luo Z.H."/>
            <person name="Li M."/>
        </authorList>
    </citation>
    <scope>NUCLEOTIDE SEQUENCE [LARGE SCALE GENOMIC DNA]</scope>
    <source>
        <strain evidence="2">HyVt-28</strain>
    </source>
</reference>
<name>A0A7V0LTG6_UNCW3</name>
<dbReference type="SUPFAM" id="SSF48452">
    <property type="entry name" value="TPR-like"/>
    <property type="match status" value="1"/>
</dbReference>
<dbReference type="EMBL" id="DRDR01000034">
    <property type="protein sequence ID" value="HDL59962.1"/>
    <property type="molecule type" value="Genomic_DNA"/>
</dbReference>
<dbReference type="PANTHER" id="PTHR16214:SF3">
    <property type="entry name" value="TRANSMEMBRANE PROTEIN 260"/>
    <property type="match status" value="1"/>
</dbReference>
<keyword evidence="1" id="KW-1133">Transmembrane helix</keyword>
<feature type="transmembrane region" description="Helical" evidence="1">
    <location>
        <begin position="210"/>
        <end position="238"/>
    </location>
</feature>
<feature type="non-terminal residue" evidence="2">
    <location>
        <position position="1"/>
    </location>
</feature>
<keyword evidence="1" id="KW-0472">Membrane</keyword>